<organism evidence="1 2">
    <name type="scientific">Chaetomium tenue</name>
    <dbReference type="NCBI Taxonomy" id="1854479"/>
    <lineage>
        <taxon>Eukaryota</taxon>
        <taxon>Fungi</taxon>
        <taxon>Dikarya</taxon>
        <taxon>Ascomycota</taxon>
        <taxon>Pezizomycotina</taxon>
        <taxon>Sordariomycetes</taxon>
        <taxon>Sordariomycetidae</taxon>
        <taxon>Sordariales</taxon>
        <taxon>Chaetomiaceae</taxon>
        <taxon>Chaetomium</taxon>
    </lineage>
</organism>
<keyword evidence="2" id="KW-1185">Reference proteome</keyword>
<reference evidence="1 2" key="1">
    <citation type="journal article" date="2021" name="Nat. Commun.">
        <title>Genetic determinants of endophytism in the Arabidopsis root mycobiome.</title>
        <authorList>
            <person name="Mesny F."/>
            <person name="Miyauchi S."/>
            <person name="Thiergart T."/>
            <person name="Pickel B."/>
            <person name="Atanasova L."/>
            <person name="Karlsson M."/>
            <person name="Huettel B."/>
            <person name="Barry K.W."/>
            <person name="Haridas S."/>
            <person name="Chen C."/>
            <person name="Bauer D."/>
            <person name="Andreopoulos W."/>
            <person name="Pangilinan J."/>
            <person name="LaButti K."/>
            <person name="Riley R."/>
            <person name="Lipzen A."/>
            <person name="Clum A."/>
            <person name="Drula E."/>
            <person name="Henrissat B."/>
            <person name="Kohler A."/>
            <person name="Grigoriev I.V."/>
            <person name="Martin F.M."/>
            <person name="Hacquard S."/>
        </authorList>
    </citation>
    <scope>NUCLEOTIDE SEQUENCE [LARGE SCALE GENOMIC DNA]</scope>
    <source>
        <strain evidence="1 2">MPI-SDFR-AT-0079</strain>
    </source>
</reference>
<sequence length="124" mass="13445">MLSRIILVLLLPSALALPNSGTAAVAGRQEVDIYGCECEKVKGTDDNVWSVEPAHRIGEICEQGYGDDEVCDDGEYGTVCIGSEDYSSCECLIKSAVDWQTWVEETHWSLPDLSCKNANLTGSV</sequence>
<evidence type="ECO:0000313" key="2">
    <source>
        <dbReference type="Proteomes" id="UP000724584"/>
    </source>
</evidence>
<dbReference type="EMBL" id="JAGIZQ010000003">
    <property type="protein sequence ID" value="KAH6637193.1"/>
    <property type="molecule type" value="Genomic_DNA"/>
</dbReference>
<evidence type="ECO:0000313" key="1">
    <source>
        <dbReference type="EMBL" id="KAH6637193.1"/>
    </source>
</evidence>
<proteinExistence type="predicted"/>
<accession>A0ACB7PIL0</accession>
<protein>
    <submittedName>
        <fullName evidence="1">Uncharacterized protein</fullName>
    </submittedName>
</protein>
<dbReference type="Proteomes" id="UP000724584">
    <property type="component" value="Unassembled WGS sequence"/>
</dbReference>
<comment type="caution">
    <text evidence="1">The sequence shown here is derived from an EMBL/GenBank/DDBJ whole genome shotgun (WGS) entry which is preliminary data.</text>
</comment>
<gene>
    <name evidence="1" type="ORF">F5144DRAFT_611796</name>
</gene>
<name>A0ACB7PIL0_9PEZI</name>